<accession>A0AAJ5ZDM5</accession>
<evidence type="ECO:0000313" key="6">
    <source>
        <dbReference type="Proteomes" id="UP001321249"/>
    </source>
</evidence>
<feature type="domain" description="Xaa-Pro dipeptidyl-peptidase C-terminal" evidence="2">
    <location>
        <begin position="325"/>
        <end position="575"/>
    </location>
</feature>
<protein>
    <submittedName>
        <fullName evidence="4">CocE/NonD family hydrolase</fullName>
    </submittedName>
</protein>
<dbReference type="Gene3D" id="1.10.3020.10">
    <property type="entry name" value="alpha-amino acid ester hydrolase ( Helical cap domain)"/>
    <property type="match status" value="1"/>
</dbReference>
<organism evidence="4 5">
    <name type="scientific">Candidatus Lucifugimonas marina</name>
    <dbReference type="NCBI Taxonomy" id="3038979"/>
    <lineage>
        <taxon>Bacteria</taxon>
        <taxon>Bacillati</taxon>
        <taxon>Chloroflexota</taxon>
        <taxon>Dehalococcoidia</taxon>
        <taxon>SAR202 cluster</taxon>
        <taxon>Candidatus Lucifugimonadales</taxon>
        <taxon>Candidatus Lucifugimonadaceae</taxon>
        <taxon>Candidatus Lucifugimonas</taxon>
    </lineage>
</organism>
<dbReference type="Proteomes" id="UP001321249">
    <property type="component" value="Unassembled WGS sequence"/>
</dbReference>
<dbReference type="EMBL" id="WMBE01000001">
    <property type="protein sequence ID" value="MDG0866256.1"/>
    <property type="molecule type" value="Genomic_DNA"/>
</dbReference>
<name>A0AAJ5ZDM5_9CHLR</name>
<dbReference type="EMBL" id="CP046147">
    <property type="protein sequence ID" value="WFG39025.1"/>
    <property type="molecule type" value="Genomic_DNA"/>
</dbReference>
<reference evidence="5" key="3">
    <citation type="submission" date="2023-06" db="EMBL/GenBank/DDBJ databases">
        <title>Pangenomics reveal diversification of enzyme families and niche specialization in globally abundant SAR202 bacteria.</title>
        <authorList>
            <person name="Saw J.H.W."/>
        </authorList>
    </citation>
    <scope>NUCLEOTIDE SEQUENCE [LARGE SCALE GENOMIC DNA]</scope>
    <source>
        <strain evidence="5">JH1073</strain>
    </source>
</reference>
<dbReference type="AlphaFoldDB" id="A0AAJ5ZDM5"/>
<evidence type="ECO:0000313" key="5">
    <source>
        <dbReference type="Proteomes" id="UP001219901"/>
    </source>
</evidence>
<sequence>MASSSGEYDVIVERNLEVPMRDGTILRADVWRPDAEGKFPVLIERTPYDKTGSSESNLGAGEFYGSHGYVVLIQDVRGRFASDGEFYPFRDDGDGENKDGYDTVEWAAEQSWSNGKIGTIGGSYSGATQYRMLSTQPPHLKAQFSRQSSADYYDEWVYRSGAFEHGFNVMWTLKHTATNARKLAATGAEDATDKSVNQASDDYQKWLEHSPISPLPPVAELHDWFTDWMNHPNHDDFWEEFSNARSHDRVNVPVHHFGSWYDCFLAGTLRNFSGMSSKAATAEAREGQRITIGPWVHNPGPADMREAGDVDFGEQAILGWFETRLRWFDHWLKGIDNGVDTDKPVKLFAMGINEWREFDEWPPAAVKNTPFYLSAGTSGSAKSLNDGVLSLEKPTLFGEVFDEYDSDPENPIRSFGGGHLGDNNGPRDQRGYEDRMLTYTTEILEDDLDVTGPVKAVLHASTSAMDTDWVVRITDVHPDGTSMLVCDGILRGRFKDSFEKPVALVPHMPTEFEVDLWATSHVFQKGHRLRVAIASSSFPRWDRNWQTGKNNALDSSGIVAHNRIFRDEVRPSHVILPLL</sequence>
<reference evidence="5 6" key="1">
    <citation type="submission" date="2019-11" db="EMBL/GenBank/DDBJ databases">
        <authorList>
            <person name="Cho J.-C."/>
        </authorList>
    </citation>
    <scope>NUCLEOTIDE SEQUENCE [LARGE SCALE GENOMIC DNA]</scope>
    <source>
        <strain evidence="4 5">JH1073</strain>
        <strain evidence="3 6">JH702</strain>
    </source>
</reference>
<dbReference type="RefSeq" id="WP_342822303.1">
    <property type="nucleotide sequence ID" value="NZ_CP046146.1"/>
</dbReference>
<dbReference type="SUPFAM" id="SSF49785">
    <property type="entry name" value="Galactose-binding domain-like"/>
    <property type="match status" value="1"/>
</dbReference>
<evidence type="ECO:0000256" key="1">
    <source>
        <dbReference type="ARBA" id="ARBA00022801"/>
    </source>
</evidence>
<evidence type="ECO:0000313" key="3">
    <source>
        <dbReference type="EMBL" id="MDG0866256.1"/>
    </source>
</evidence>
<dbReference type="Gene3D" id="3.40.50.1820">
    <property type="entry name" value="alpha/beta hydrolase"/>
    <property type="match status" value="1"/>
</dbReference>
<dbReference type="PANTHER" id="PTHR43056:SF10">
    <property type="entry name" value="COCE_NOND FAMILY, PUTATIVE (AFU_ORTHOLOGUE AFUA_7G00600)-RELATED"/>
    <property type="match status" value="1"/>
</dbReference>
<proteinExistence type="predicted"/>
<dbReference type="InterPro" id="IPR000383">
    <property type="entry name" value="Xaa-Pro-like_dom"/>
</dbReference>
<dbReference type="SMART" id="SM00939">
    <property type="entry name" value="PepX_C"/>
    <property type="match status" value="1"/>
</dbReference>
<evidence type="ECO:0000313" key="4">
    <source>
        <dbReference type="EMBL" id="WFG39025.1"/>
    </source>
</evidence>
<dbReference type="InterPro" id="IPR050585">
    <property type="entry name" value="Xaa-Pro_dipeptidyl-ppase/CocE"/>
</dbReference>
<dbReference type="GO" id="GO:0008239">
    <property type="term" value="F:dipeptidyl-peptidase activity"/>
    <property type="evidence" value="ECO:0007669"/>
    <property type="project" value="InterPro"/>
</dbReference>
<dbReference type="Proteomes" id="UP001219901">
    <property type="component" value="Chromosome"/>
</dbReference>
<gene>
    <name evidence="3" type="ORF">GKO46_04115</name>
    <name evidence="4" type="ORF">GKO48_05145</name>
</gene>
<dbReference type="InterPro" id="IPR013736">
    <property type="entry name" value="Xaa-Pro_dipept_C"/>
</dbReference>
<dbReference type="Pfam" id="PF02129">
    <property type="entry name" value="Peptidase_S15"/>
    <property type="match status" value="1"/>
</dbReference>
<keyword evidence="1 4" id="KW-0378">Hydrolase</keyword>
<reference evidence="4" key="2">
    <citation type="journal article" date="2023" name="Nat. Commun.">
        <title>Cultivation of marine bacteria of the SAR202 clade.</title>
        <authorList>
            <person name="Lim Y."/>
            <person name="Seo J.H."/>
            <person name="Giovannoni S.J."/>
            <person name="Kang I."/>
            <person name="Cho J.C."/>
        </authorList>
    </citation>
    <scope>NUCLEOTIDE SEQUENCE</scope>
    <source>
        <strain evidence="4">JH1073</strain>
    </source>
</reference>
<dbReference type="InterPro" id="IPR029058">
    <property type="entry name" value="AB_hydrolase_fold"/>
</dbReference>
<dbReference type="PANTHER" id="PTHR43056">
    <property type="entry name" value="PEPTIDASE S9 PROLYL OLIGOPEPTIDASE"/>
    <property type="match status" value="1"/>
</dbReference>
<keyword evidence="5" id="KW-1185">Reference proteome</keyword>
<dbReference type="Gene3D" id="2.60.120.260">
    <property type="entry name" value="Galactose-binding domain-like"/>
    <property type="match status" value="1"/>
</dbReference>
<dbReference type="InterPro" id="IPR008979">
    <property type="entry name" value="Galactose-bd-like_sf"/>
</dbReference>
<dbReference type="Pfam" id="PF08530">
    <property type="entry name" value="PepX_C"/>
    <property type="match status" value="1"/>
</dbReference>
<dbReference type="NCBIfam" id="TIGR00976">
    <property type="entry name" value="CocE_NonD"/>
    <property type="match status" value="1"/>
</dbReference>
<evidence type="ECO:0000259" key="2">
    <source>
        <dbReference type="SMART" id="SM00939"/>
    </source>
</evidence>
<dbReference type="SUPFAM" id="SSF53474">
    <property type="entry name" value="alpha/beta-Hydrolases"/>
    <property type="match status" value="1"/>
</dbReference>
<dbReference type="InterPro" id="IPR005674">
    <property type="entry name" value="CocE/Ser_esterase"/>
</dbReference>